<protein>
    <submittedName>
        <fullName evidence="1">Uncharacterized protein</fullName>
    </submittedName>
</protein>
<evidence type="ECO:0000313" key="1">
    <source>
        <dbReference type="EMBL" id="KAJ7230073.1"/>
    </source>
</evidence>
<dbReference type="EMBL" id="JARJCW010000001">
    <property type="protein sequence ID" value="KAJ7230073.1"/>
    <property type="molecule type" value="Genomic_DNA"/>
</dbReference>
<gene>
    <name evidence="1" type="ORF">GGX14DRAFT_384033</name>
</gene>
<accession>A0AAD7E5K4</accession>
<keyword evidence="2" id="KW-1185">Reference proteome</keyword>
<sequence>MRLRTVLAIAVAGAGDSRRRYGGTWVVPAVTAVCSARRAVVTTVAGDDSRTVLYKVTRILILSNFGLLMIRVQFAGQIIPTVPGIPSKSKRDISRRLMCRSGRVSHGPRDIIELRPEILLPLLLNTQSHPHEPNALSQHVELNWSVDASWLPGFFATGSAGKVQLSMGTPVRLPAKSNFEESASPGRWMWVALSMDLRMVVEGPVQVQVRGDHLPF</sequence>
<evidence type="ECO:0000313" key="2">
    <source>
        <dbReference type="Proteomes" id="UP001219525"/>
    </source>
</evidence>
<comment type="caution">
    <text evidence="1">The sequence shown here is derived from an EMBL/GenBank/DDBJ whole genome shotgun (WGS) entry which is preliminary data.</text>
</comment>
<reference evidence="1" key="1">
    <citation type="submission" date="2023-03" db="EMBL/GenBank/DDBJ databases">
        <title>Massive genome expansion in bonnet fungi (Mycena s.s.) driven by repeated elements and novel gene families across ecological guilds.</title>
        <authorList>
            <consortium name="Lawrence Berkeley National Laboratory"/>
            <person name="Harder C.B."/>
            <person name="Miyauchi S."/>
            <person name="Viragh M."/>
            <person name="Kuo A."/>
            <person name="Thoen E."/>
            <person name="Andreopoulos B."/>
            <person name="Lu D."/>
            <person name="Skrede I."/>
            <person name="Drula E."/>
            <person name="Henrissat B."/>
            <person name="Morin E."/>
            <person name="Kohler A."/>
            <person name="Barry K."/>
            <person name="LaButti K."/>
            <person name="Morin E."/>
            <person name="Salamov A."/>
            <person name="Lipzen A."/>
            <person name="Mereny Z."/>
            <person name="Hegedus B."/>
            <person name="Baldrian P."/>
            <person name="Stursova M."/>
            <person name="Weitz H."/>
            <person name="Taylor A."/>
            <person name="Grigoriev I.V."/>
            <person name="Nagy L.G."/>
            <person name="Martin F."/>
            <person name="Kauserud H."/>
        </authorList>
    </citation>
    <scope>NUCLEOTIDE SEQUENCE</scope>
    <source>
        <strain evidence="1">9144</strain>
    </source>
</reference>
<dbReference type="AlphaFoldDB" id="A0AAD7E5K4"/>
<dbReference type="Proteomes" id="UP001219525">
    <property type="component" value="Unassembled WGS sequence"/>
</dbReference>
<organism evidence="1 2">
    <name type="scientific">Mycena pura</name>
    <dbReference type="NCBI Taxonomy" id="153505"/>
    <lineage>
        <taxon>Eukaryota</taxon>
        <taxon>Fungi</taxon>
        <taxon>Dikarya</taxon>
        <taxon>Basidiomycota</taxon>
        <taxon>Agaricomycotina</taxon>
        <taxon>Agaricomycetes</taxon>
        <taxon>Agaricomycetidae</taxon>
        <taxon>Agaricales</taxon>
        <taxon>Marasmiineae</taxon>
        <taxon>Mycenaceae</taxon>
        <taxon>Mycena</taxon>
    </lineage>
</organism>
<proteinExistence type="predicted"/>
<name>A0AAD7E5K4_9AGAR</name>